<accession>A0A5J4TLJ1</accession>
<dbReference type="AlphaFoldDB" id="A0A5J4TLJ1"/>
<feature type="non-terminal residue" evidence="1">
    <location>
        <position position="1"/>
    </location>
</feature>
<organism evidence="1 2">
    <name type="scientific">Streblomastix strix</name>
    <dbReference type="NCBI Taxonomy" id="222440"/>
    <lineage>
        <taxon>Eukaryota</taxon>
        <taxon>Metamonada</taxon>
        <taxon>Preaxostyla</taxon>
        <taxon>Oxymonadida</taxon>
        <taxon>Streblomastigidae</taxon>
        <taxon>Streblomastix</taxon>
    </lineage>
</organism>
<dbReference type="Proteomes" id="UP000324800">
    <property type="component" value="Unassembled WGS sequence"/>
</dbReference>
<comment type="caution">
    <text evidence="1">The sequence shown here is derived from an EMBL/GenBank/DDBJ whole genome shotgun (WGS) entry which is preliminary data.</text>
</comment>
<dbReference type="EMBL" id="SNRW01029467">
    <property type="protein sequence ID" value="KAA6358712.1"/>
    <property type="molecule type" value="Genomic_DNA"/>
</dbReference>
<name>A0A5J4TLJ1_9EUKA</name>
<evidence type="ECO:0000313" key="1">
    <source>
        <dbReference type="EMBL" id="KAA6358712.1"/>
    </source>
</evidence>
<feature type="non-terminal residue" evidence="1">
    <location>
        <position position="373"/>
    </location>
</feature>
<evidence type="ECO:0000313" key="2">
    <source>
        <dbReference type="Proteomes" id="UP000324800"/>
    </source>
</evidence>
<reference evidence="1 2" key="1">
    <citation type="submission" date="2019-03" db="EMBL/GenBank/DDBJ databases">
        <title>Single cell metagenomics reveals metabolic interactions within the superorganism composed of flagellate Streblomastix strix and complex community of Bacteroidetes bacteria on its surface.</title>
        <authorList>
            <person name="Treitli S.C."/>
            <person name="Kolisko M."/>
            <person name="Husnik F."/>
            <person name="Keeling P."/>
            <person name="Hampl V."/>
        </authorList>
    </citation>
    <scope>NUCLEOTIDE SEQUENCE [LARGE SCALE GENOMIC DNA]</scope>
    <source>
        <strain evidence="1">ST1C</strain>
    </source>
</reference>
<proteinExistence type="predicted"/>
<sequence>NKGGSAIRLVNNALSTIATLTNSQFKNITATGDNNGRGGSALYAEMRSQSSLTISNNCQFINCINNGGNGGALYIDISFTPQSKFKINDALIKECQAKVDSSSSYPTGYGGGIFLTGTGDYDASSNGLDLHGLNISNNVASNGGFSLYAVMSKLKEWCRSGQLGEYVKGNYSDTYSVESELQGIPIRFEQFKSLNENIWHIQSGTIQLITAEDQYFCGKIDEPCESIEYALKQISVRKGGSESSVVSEKKIGINKEGFELTNPIEFNSNQSKLTIPIIYVEGSNSILELNSVTFSEINLSPTNEAKGIIHININDQEINMLNCSFEDIEIQNKGGSAIRLVNNALSTIATLTNSQFKNITATGDNNGRGGSAL</sequence>
<gene>
    <name evidence="1" type="ORF">EZS28_045761</name>
</gene>
<protein>
    <submittedName>
        <fullName evidence="1">Uncharacterized protein</fullName>
    </submittedName>
</protein>